<feature type="transmembrane region" description="Helical" evidence="1">
    <location>
        <begin position="549"/>
        <end position="570"/>
    </location>
</feature>
<dbReference type="SUPFAM" id="SSF56112">
    <property type="entry name" value="Protein kinase-like (PK-like)"/>
    <property type="match status" value="1"/>
</dbReference>
<keyword evidence="1" id="KW-0472">Membrane</keyword>
<protein>
    <recommendedName>
        <fullName evidence="4">Protein kinase domain-containing protein</fullName>
    </recommendedName>
</protein>
<dbReference type="OrthoDB" id="4062651at2759"/>
<dbReference type="GeneID" id="63866509"/>
<evidence type="ECO:0008006" key="4">
    <source>
        <dbReference type="Google" id="ProtNLM"/>
    </source>
</evidence>
<accession>A0A8G1RCY0</accession>
<reference evidence="2 3" key="1">
    <citation type="submission" date="2018-02" db="EMBL/GenBank/DDBJ databases">
        <title>The genomes of Aspergillus section Nigri reveals drivers in fungal speciation.</title>
        <authorList>
            <consortium name="DOE Joint Genome Institute"/>
            <person name="Vesth T.C."/>
            <person name="Nybo J."/>
            <person name="Theobald S."/>
            <person name="Brandl J."/>
            <person name="Frisvad J.C."/>
            <person name="Nielsen K.F."/>
            <person name="Lyhne E.K."/>
            <person name="Kogle M.E."/>
            <person name="Kuo A."/>
            <person name="Riley R."/>
            <person name="Clum A."/>
            <person name="Nolan M."/>
            <person name="Lipzen A."/>
            <person name="Salamov A."/>
            <person name="Henrissat B."/>
            <person name="Wiebenga A."/>
            <person name="De vries R.P."/>
            <person name="Grigoriev I.V."/>
            <person name="Mortensen U.H."/>
            <person name="Andersen M.R."/>
            <person name="Baker S.E."/>
        </authorList>
    </citation>
    <scope>NUCLEOTIDE SEQUENCE [LARGE SCALE GENOMIC DNA]</scope>
    <source>
        <strain evidence="2 3">CBS 313.89</strain>
    </source>
</reference>
<organism evidence="2 3">
    <name type="scientific">Aspergillus fijiensis CBS 313.89</name>
    <dbReference type="NCBI Taxonomy" id="1448319"/>
    <lineage>
        <taxon>Eukaryota</taxon>
        <taxon>Fungi</taxon>
        <taxon>Dikarya</taxon>
        <taxon>Ascomycota</taxon>
        <taxon>Pezizomycotina</taxon>
        <taxon>Eurotiomycetes</taxon>
        <taxon>Eurotiomycetidae</taxon>
        <taxon>Eurotiales</taxon>
        <taxon>Aspergillaceae</taxon>
        <taxon>Aspergillus</taxon>
    </lineage>
</organism>
<evidence type="ECO:0000313" key="2">
    <source>
        <dbReference type="EMBL" id="RAK71004.1"/>
    </source>
</evidence>
<keyword evidence="1" id="KW-1133">Transmembrane helix</keyword>
<keyword evidence="1" id="KW-0812">Transmembrane</keyword>
<name>A0A8G1RCY0_9EURO</name>
<dbReference type="EMBL" id="KZ824741">
    <property type="protein sequence ID" value="RAK71004.1"/>
    <property type="molecule type" value="Genomic_DNA"/>
</dbReference>
<dbReference type="InterPro" id="IPR011009">
    <property type="entry name" value="Kinase-like_dom_sf"/>
</dbReference>
<evidence type="ECO:0000313" key="3">
    <source>
        <dbReference type="Proteomes" id="UP000249789"/>
    </source>
</evidence>
<dbReference type="Proteomes" id="UP000249789">
    <property type="component" value="Unassembled WGS sequence"/>
</dbReference>
<sequence length="574" mass="64636">MDEQPSPFRERIPQAENNTELLEAGERLIDLIKLGRGAAFSLPDPKTKDSCIRHMHRAPQTSSLLHLVYPAIDLTHFNCPSPSLSEPTAQATSRAGKPDPTRMELWCSDPDAQFDQQNWKTSHDEVIYLEGYKTSTRKVAYEARYSSNGHIADQGTLRTTYIGVIFACNKSFHPSSGIDSEFFLVWDVPEPPTTSDGEKTKGAGKEGSPIRPFLHQCTDLYIARSFHDLVRLVYPHLEVIFTAELRRPRPQTLDAYLARTHLAFQMLPDPDNENAARVEPCPCPCPDHSASVDWNKLMATSRAQQVMEGVPLFAFSDVEDFRGLHHHRVFAVTINGITLLYKPARNNACLVDEAEMLRKVAALPSGGVLRVPKLEGILGAGTPYAGIIMTYIHPGTPLWDLVESGRVEDPAECQKWLAQISTAVRALQQHRCYVRDLQPGNVVVDGNRDAWLIDFEGIRGQRAEEFPDDDPETADLRDLAYMQAYLEMHGRKAREAARPGRQVRTWFGRLRRRLSGPFFRKHFLVPFSLLVALLLVHCLGLWPGLSSRLFANLPTLLCALFCLRLSAFLFNRVF</sequence>
<dbReference type="AlphaFoldDB" id="A0A8G1RCY0"/>
<dbReference type="VEuPathDB" id="FungiDB:BO72DRAFT_505193"/>
<keyword evidence="3" id="KW-1185">Reference proteome</keyword>
<dbReference type="Gene3D" id="1.10.510.10">
    <property type="entry name" value="Transferase(Phosphotransferase) domain 1"/>
    <property type="match status" value="1"/>
</dbReference>
<gene>
    <name evidence="2" type="ORF">BO72DRAFT_505193</name>
</gene>
<evidence type="ECO:0000256" key="1">
    <source>
        <dbReference type="SAM" id="Phobius"/>
    </source>
</evidence>
<dbReference type="RefSeq" id="XP_040795016.1">
    <property type="nucleotide sequence ID" value="XM_040949176.1"/>
</dbReference>
<feature type="transmembrane region" description="Helical" evidence="1">
    <location>
        <begin position="523"/>
        <end position="543"/>
    </location>
</feature>
<proteinExistence type="predicted"/>